<keyword evidence="4 15" id="KW-1048">Host nucleus</keyword>
<proteinExistence type="inferred from homology"/>
<comment type="caution">
    <text evidence="15">Lacks conserved residue(s) required for the propagation of feature annotation.</text>
</comment>
<reference evidence="16" key="1">
    <citation type="journal article" date="2018" name="Nat. Med.">
        <title>Expanded skin virome in DOCK8-deficient patients.</title>
        <authorList>
            <consortium name="NISC Comparative Sequencing Program"/>
            <person name="Tirosh O."/>
            <person name="Conlan S."/>
            <person name="Deming C."/>
            <person name="Lee-Lin S.Q."/>
            <person name="Huang X."/>
            <person name="Su H.C."/>
            <person name="Freeman A.F."/>
            <person name="Segre J.A."/>
            <person name="Kong H.H."/>
        </authorList>
    </citation>
    <scope>NUCLEOTIDE SEQUENCE</scope>
    <source>
        <strain evidence="16">HPV-mSK_197</strain>
    </source>
</reference>
<evidence type="ECO:0000256" key="14">
    <source>
        <dbReference type="ARBA" id="ARBA00023296"/>
    </source>
</evidence>
<protein>
    <recommendedName>
        <fullName evidence="15">Minor capsid protein L2</fullName>
    </recommendedName>
</protein>
<dbReference type="GO" id="GO:0075521">
    <property type="term" value="P:microtubule-dependent intracellular transport of viral material towards nucleus"/>
    <property type="evidence" value="ECO:0007669"/>
    <property type="project" value="UniProtKB-UniRule"/>
</dbReference>
<evidence type="ECO:0000256" key="8">
    <source>
        <dbReference type="ARBA" id="ARBA00022921"/>
    </source>
</evidence>
<keyword evidence="9 15" id="KW-1177">Microtubular inwards viral transport</keyword>
<keyword evidence="12 15" id="KW-0238">DNA-binding</keyword>
<dbReference type="GO" id="GO:0003677">
    <property type="term" value="F:DNA binding"/>
    <property type="evidence" value="ECO:0007669"/>
    <property type="project" value="UniProtKB-UniRule"/>
</dbReference>
<organism evidence="16">
    <name type="scientific">Human papillomavirus</name>
    <dbReference type="NCBI Taxonomy" id="10566"/>
    <lineage>
        <taxon>Viruses</taxon>
        <taxon>Monodnaviria</taxon>
        <taxon>Shotokuvirae</taxon>
        <taxon>Cossaviricota</taxon>
        <taxon>Papovaviricetes</taxon>
        <taxon>Zurhausenvirales</taxon>
        <taxon>Papillomaviridae</taxon>
    </lineage>
</organism>
<keyword evidence="10" id="KW-1039">Host endosome</keyword>
<evidence type="ECO:0000256" key="2">
    <source>
        <dbReference type="ARBA" id="ARBA00022553"/>
    </source>
</evidence>
<keyword evidence="5 15" id="KW-0945">Host-virus interaction</keyword>
<keyword evidence="14 15" id="KW-1160">Virus entry into host cell</keyword>
<keyword evidence="13" id="KW-1015">Disulfide bond</keyword>
<evidence type="ECO:0000256" key="4">
    <source>
        <dbReference type="ARBA" id="ARBA00022562"/>
    </source>
</evidence>
<comment type="function">
    <text evidence="15">Minor protein of the capsid that localizes along the inner surface of the virion, within the central cavities beneath the L1 pentamers. Plays a role in capsid stabilization through interaction with the major capsid protein L1. Once the virion enters the host cell, L2 escorts the genomic DNA into the nucleus by promoting escape from the endosomal compartments and traffic through the host Golgi network. Mechanistically, the C-terminus of L2 possesses a cell-penetrating peptide that protudes from the host endosome, interacts with host cytoplasmic retromer cargo and thereby mediates the capsid delivery to the host trans-Golgi network. Plays a role through its interaction with host dynein in the intracellular microtubule-dependent transport of viral capsid toward the nucleus. Mediates the viral genome import into the nucleus through binding to host importins. Once within the nucleus, L2 localizes viral genomes to host PML bodies in order to activate early gene expression for establishment of infection. Later on, promotes late gene expression by interacting with the viral E2 protein and by inhibiting its transcriptional activation functions. During virion assembly, encapsidates the genome by direct interaction with the viral DNA.</text>
</comment>
<name>A0A385PMV6_9PAPI</name>
<accession>A0A385PMV6</accession>
<keyword evidence="1 15" id="KW-1163">Viral penetration into host nucleus</keyword>
<evidence type="ECO:0000256" key="11">
    <source>
        <dbReference type="ARBA" id="ARBA00023120"/>
    </source>
</evidence>
<evidence type="ECO:0000256" key="7">
    <source>
        <dbReference type="ARBA" id="ARBA00022844"/>
    </source>
</evidence>
<gene>
    <name evidence="15" type="primary">L2</name>
</gene>
<evidence type="ECO:0000256" key="9">
    <source>
        <dbReference type="ARBA" id="ARBA00022952"/>
    </source>
</evidence>
<keyword evidence="2 15" id="KW-0597">Phosphoprotein</keyword>
<dbReference type="GO" id="GO:0046718">
    <property type="term" value="P:symbiont entry into host cell"/>
    <property type="evidence" value="ECO:0007669"/>
    <property type="project" value="UniProtKB-KW"/>
</dbReference>
<keyword evidence="8 15" id="KW-0426">Late protein</keyword>
<dbReference type="GO" id="GO:0042025">
    <property type="term" value="C:host cell nucleus"/>
    <property type="evidence" value="ECO:0007669"/>
    <property type="project" value="UniProtKB-SubCell"/>
</dbReference>
<dbReference type="GO" id="GO:0043657">
    <property type="term" value="C:host cell"/>
    <property type="evidence" value="ECO:0007669"/>
    <property type="project" value="GOC"/>
</dbReference>
<evidence type="ECO:0000256" key="6">
    <source>
        <dbReference type="ARBA" id="ARBA00022812"/>
    </source>
</evidence>
<keyword evidence="6" id="KW-1040">Host Golgi apparatus</keyword>
<comment type="subcellular location">
    <subcellularLocation>
        <location evidence="15">Virion</location>
    </subcellularLocation>
    <subcellularLocation>
        <location evidence="15">Host nucleus</location>
    </subcellularLocation>
</comment>
<evidence type="ECO:0000256" key="5">
    <source>
        <dbReference type="ARBA" id="ARBA00022581"/>
    </source>
</evidence>
<evidence type="ECO:0000256" key="3">
    <source>
        <dbReference type="ARBA" id="ARBA00022561"/>
    </source>
</evidence>
<evidence type="ECO:0000256" key="10">
    <source>
        <dbReference type="ARBA" id="ARBA00023046"/>
    </source>
</evidence>
<evidence type="ECO:0000256" key="15">
    <source>
        <dbReference type="HAMAP-Rule" id="MF_04003"/>
    </source>
</evidence>
<dbReference type="HAMAP" id="MF_04003">
    <property type="entry name" value="PPV_L2"/>
    <property type="match status" value="1"/>
</dbReference>
<dbReference type="GO" id="GO:0005198">
    <property type="term" value="F:structural molecule activity"/>
    <property type="evidence" value="ECO:0007669"/>
    <property type="project" value="UniProtKB-UniRule"/>
</dbReference>
<keyword evidence="3 15" id="KW-0167">Capsid protein</keyword>
<dbReference type="Pfam" id="PF00513">
    <property type="entry name" value="Late_protein_L2"/>
    <property type="match status" value="1"/>
</dbReference>
<evidence type="ECO:0000256" key="1">
    <source>
        <dbReference type="ARBA" id="ARBA00022524"/>
    </source>
</evidence>
<keyword evidence="11 15" id="KW-1176">Cytoplasmic inwards viral transport</keyword>
<evidence type="ECO:0000256" key="13">
    <source>
        <dbReference type="ARBA" id="ARBA00023157"/>
    </source>
</evidence>
<evidence type="ECO:0000256" key="12">
    <source>
        <dbReference type="ARBA" id="ARBA00023125"/>
    </source>
</evidence>
<comment type="PTM">
    <text evidence="15">Highly phosphorylated.</text>
</comment>
<comment type="subunit">
    <text evidence="15">Interacts with major capsid protein L1. Interacts with E2; this interaction inhibits E2 transcriptional activity but not the DNA replication function E2. Interacts with host HSPA8; this interaction is required for L2 nuclear translocation. Interacts with host importins KPNB2 and KPNB3. Forms a complex with importin alpha2-beta1 heterodimers via interaction with the importin alpha2 adapter. Interacts with host DYNLT1; this interaction is essential for virus intracellular transport during entry. Interacts (via C-terminus) with host retromer subunits VPS35 AND VPS29.</text>
</comment>
<keyword evidence="7 15" id="KW-0946">Virion</keyword>
<evidence type="ECO:0000313" key="16">
    <source>
        <dbReference type="EMBL" id="AYA94496.1"/>
    </source>
</evidence>
<dbReference type="GO" id="GO:0019028">
    <property type="term" value="C:viral capsid"/>
    <property type="evidence" value="ECO:0007669"/>
    <property type="project" value="UniProtKB-UniRule"/>
</dbReference>
<dbReference type="EMBL" id="MH777339">
    <property type="protein sequence ID" value="AYA94496.1"/>
    <property type="molecule type" value="Genomic_DNA"/>
</dbReference>
<dbReference type="GO" id="GO:0075732">
    <property type="term" value="P:viral penetration into host nucleus"/>
    <property type="evidence" value="ECO:0007669"/>
    <property type="project" value="UniProtKB-KW"/>
</dbReference>
<sequence length="512" mass="55906">MYRAGRNKRASAEDLYRQCATGDCPPDVKNKIEGDTWADRLLKWFGSFIYLGGLGIGTGRGSGGSTGYRPLGTPARPAIESIPVRPSVTIDPIGPTDIIPINAVDPAGSAVIELTDLSIPDPTVIDISNPTASLGPGEIDIVSATDPLNDIGGVGGNPTVISSTDTTAILDVQPIPPPKRFALDVSGRPTGTHVTLYSSTTHPDPDINVFVTSGYEGEIVGDVEEIPLQVFNQRQEFDIEEPIQKTSTPTQQLERFVGRAKAYYNRFVEQIPTKNPYFLGQTSRAVQFEYENPAFEPEISYTFETDVANIGAAPDTDFRDIRVLHRPQISMTESGFVRVSRLGERATMTTRSGLQLGQAVHFYQDLSAIEPADTIEMQSLSDTSHISTTVNSLLDSTIVNPLFTSNVFEEDVLLDDINEAFENAHLVITTTDSEGDTLTIPTIPPGVAIKPFVNDFGSGLIVYNPTITTDASTLKPALPEPVQPFVILDVYSDDFYLHPSYYRRKRKRSDFL</sequence>
<comment type="similarity">
    <text evidence="15">Belongs to the papillomaviridae L2 protein family.</text>
</comment>
<dbReference type="InterPro" id="IPR000784">
    <property type="entry name" value="Late_L2"/>
</dbReference>